<dbReference type="Pfam" id="PF12974">
    <property type="entry name" value="Phosphonate-bd"/>
    <property type="match status" value="1"/>
</dbReference>
<dbReference type="Gene3D" id="3.40.190.10">
    <property type="entry name" value="Periplasmic binding protein-like II"/>
    <property type="match status" value="2"/>
</dbReference>
<evidence type="ECO:0000313" key="1">
    <source>
        <dbReference type="EMBL" id="BBM84170.1"/>
    </source>
</evidence>
<keyword evidence="2" id="KW-1185">Reference proteome</keyword>
<dbReference type="PANTHER" id="PTHR35841:SF1">
    <property type="entry name" value="PHOSPHONATES-BINDING PERIPLASMIC PROTEIN"/>
    <property type="match status" value="1"/>
</dbReference>
<reference evidence="1 2" key="1">
    <citation type="submission" date="2019-08" db="EMBL/GenBank/DDBJ databases">
        <title>Complete genome sequence of Candidatus Uab amorphum.</title>
        <authorList>
            <person name="Shiratori T."/>
            <person name="Suzuki S."/>
            <person name="Kakizawa Y."/>
            <person name="Ishida K."/>
        </authorList>
    </citation>
    <scope>NUCLEOTIDE SEQUENCE [LARGE SCALE GENOMIC DNA]</scope>
    <source>
        <strain evidence="1 2">SRT547</strain>
    </source>
</reference>
<dbReference type="RefSeq" id="WP_151968340.1">
    <property type="nucleotide sequence ID" value="NZ_AP019860.1"/>
</dbReference>
<gene>
    <name evidence="1" type="ORF">UABAM_02526</name>
</gene>
<name>A0A5S9IN83_UABAM</name>
<accession>A0A5S9IN83</accession>
<proteinExistence type="predicted"/>
<dbReference type="PANTHER" id="PTHR35841">
    <property type="entry name" value="PHOSPHONATES-BINDING PERIPLASMIC PROTEIN"/>
    <property type="match status" value="1"/>
</dbReference>
<evidence type="ECO:0000313" key="2">
    <source>
        <dbReference type="Proteomes" id="UP000326354"/>
    </source>
</evidence>
<organism evidence="1 2">
    <name type="scientific">Uabimicrobium amorphum</name>
    <dbReference type="NCBI Taxonomy" id="2596890"/>
    <lineage>
        <taxon>Bacteria</taxon>
        <taxon>Pseudomonadati</taxon>
        <taxon>Planctomycetota</taxon>
        <taxon>Candidatus Uabimicrobiia</taxon>
        <taxon>Candidatus Uabimicrobiales</taxon>
        <taxon>Candidatus Uabimicrobiaceae</taxon>
        <taxon>Candidatus Uabimicrobium</taxon>
    </lineage>
</organism>
<dbReference type="EMBL" id="AP019860">
    <property type="protein sequence ID" value="BBM84170.1"/>
    <property type="molecule type" value="Genomic_DNA"/>
</dbReference>
<dbReference type="Proteomes" id="UP000326354">
    <property type="component" value="Chromosome"/>
</dbReference>
<dbReference type="SUPFAM" id="SSF53850">
    <property type="entry name" value="Periplasmic binding protein-like II"/>
    <property type="match status" value="1"/>
</dbReference>
<protein>
    <submittedName>
        <fullName evidence="1">Phosphate ABC transporter substrate-binding protein</fullName>
    </submittedName>
</protein>
<dbReference type="OrthoDB" id="9802896at2"/>
<sequence>MNIASLPWYDFPEIKPATDSFWHFFASRLKKAGFHPPDFLTRNISYKHQWQSPFLLFSQACGYDVVKPFIRDLRVVATPCYNVPDCLDHNYSSFIIVRSDAKIESIEDLYHKSCAINCQHSHSGANILYFVVANYVKNCTNFFSRAEYSGSHENSIRMVSENKVDTAAIDCLSYHILKKFRPQLFKKIRIIHRTPHAPAPPYVTSASRSELEITTIREILWELNEAPQMQPIFRELFIREIKYIPFEEYFHILDMEKIALKKYIQTGENN</sequence>
<dbReference type="AlphaFoldDB" id="A0A5S9IN83"/>
<dbReference type="KEGG" id="uam:UABAM_02526"/>